<evidence type="ECO:0000313" key="4">
    <source>
        <dbReference type="EMBL" id="MFD0737674.1"/>
    </source>
</evidence>
<name>A0ABW2YJK1_9GAMM</name>
<keyword evidence="1 2" id="KW-0732">Signal</keyword>
<dbReference type="Proteomes" id="UP001597090">
    <property type="component" value="Unassembled WGS sequence"/>
</dbReference>
<comment type="caution">
    <text evidence="4">The sequence shown here is derived from an EMBL/GenBank/DDBJ whole genome shotgun (WGS) entry which is preliminary data.</text>
</comment>
<protein>
    <submittedName>
        <fullName evidence="4">Outer membrane beta-barrel protein</fullName>
    </submittedName>
</protein>
<feature type="signal peptide" evidence="2">
    <location>
        <begin position="1"/>
        <end position="22"/>
    </location>
</feature>
<reference evidence="5" key="1">
    <citation type="journal article" date="2019" name="Int. J. Syst. Evol. Microbiol.">
        <title>The Global Catalogue of Microorganisms (GCM) 10K type strain sequencing project: providing services to taxonomists for standard genome sequencing and annotation.</title>
        <authorList>
            <consortium name="The Broad Institute Genomics Platform"/>
            <consortium name="The Broad Institute Genome Sequencing Center for Infectious Disease"/>
            <person name="Wu L."/>
            <person name="Ma J."/>
        </authorList>
    </citation>
    <scope>NUCLEOTIDE SEQUENCE [LARGE SCALE GENOMIC DNA]</scope>
    <source>
        <strain evidence="5">CCUG 55491</strain>
    </source>
</reference>
<accession>A0ABW2YJK1</accession>
<dbReference type="SUPFAM" id="SSF56925">
    <property type="entry name" value="OMPA-like"/>
    <property type="match status" value="1"/>
</dbReference>
<dbReference type="Gene3D" id="2.40.160.20">
    <property type="match status" value="1"/>
</dbReference>
<organism evidence="4 5">
    <name type="scientific">Lysobacter koreensis</name>
    <dbReference type="NCBI Taxonomy" id="266122"/>
    <lineage>
        <taxon>Bacteria</taxon>
        <taxon>Pseudomonadati</taxon>
        <taxon>Pseudomonadota</taxon>
        <taxon>Gammaproteobacteria</taxon>
        <taxon>Lysobacterales</taxon>
        <taxon>Lysobacteraceae</taxon>
        <taxon>Lysobacter</taxon>
    </lineage>
</organism>
<sequence length="129" mass="14550">MNKKLLCAALLGGLSVAGAVNAQDFDDRWYLTGSAGMNIQDNDRGTRNAPFVAIGLGKFINPNWSIDGELNYQNPHQDLNQDLNWSQYGISFDARRHFLAEGRNWNPYIVMGLGYQREEIETDNFPNPN</sequence>
<feature type="domain" description="Outer membrane protein beta-barrel" evidence="3">
    <location>
        <begin position="8"/>
        <end position="124"/>
    </location>
</feature>
<dbReference type="EMBL" id="JBHTIH010000001">
    <property type="protein sequence ID" value="MFD0737674.1"/>
    <property type="molecule type" value="Genomic_DNA"/>
</dbReference>
<proteinExistence type="predicted"/>
<gene>
    <name evidence="4" type="ORF">ACFQZQ_00005</name>
</gene>
<dbReference type="Pfam" id="PF13505">
    <property type="entry name" value="OMP_b-brl"/>
    <property type="match status" value="1"/>
</dbReference>
<evidence type="ECO:0000259" key="3">
    <source>
        <dbReference type="Pfam" id="PF13505"/>
    </source>
</evidence>
<evidence type="ECO:0000313" key="5">
    <source>
        <dbReference type="Proteomes" id="UP001597090"/>
    </source>
</evidence>
<dbReference type="RefSeq" id="WP_386810640.1">
    <property type="nucleotide sequence ID" value="NZ_JBHTIH010000001.1"/>
</dbReference>
<dbReference type="InterPro" id="IPR011250">
    <property type="entry name" value="OMP/PagP_B-barrel"/>
</dbReference>
<keyword evidence="5" id="KW-1185">Reference proteome</keyword>
<dbReference type="InterPro" id="IPR027385">
    <property type="entry name" value="Beta-barrel_OMP"/>
</dbReference>
<feature type="non-terminal residue" evidence="4">
    <location>
        <position position="129"/>
    </location>
</feature>
<feature type="chain" id="PRO_5046518545" evidence="2">
    <location>
        <begin position="23"/>
        <end position="129"/>
    </location>
</feature>
<evidence type="ECO:0000256" key="2">
    <source>
        <dbReference type="SAM" id="SignalP"/>
    </source>
</evidence>
<evidence type="ECO:0000256" key="1">
    <source>
        <dbReference type="ARBA" id="ARBA00022729"/>
    </source>
</evidence>